<dbReference type="GO" id="GO:0030639">
    <property type="term" value="P:polyketide biosynthetic process"/>
    <property type="evidence" value="ECO:0007669"/>
    <property type="project" value="TreeGrafter"/>
</dbReference>
<sequence length="683" mass="77880">MNQKMNYQLLNVENEFDRIDVNHDLIIAANVIHATKLDRSIPYLVKLIGENNVLIMLEVTRPMLFLDITFGLTDGWWRRDQHPLLSFESWKLKLSEHDLKVEKLNDRIEFQSVMIITSKKNQKIDDLIRNVNHVIDHQDDEINVDSSQNGQNHHHHEKNNNGLIRSNLEEFEISKLDWNQSSPTQIKSILNQSISKIIHQTLDLQNDLIVDPSTSLSAYGMDSLLGLELRNILNQQFQINIKLKDLINNEGIVSIDALSTIIIECHNRSHPSSIESNSNHDDDHNNIYMNMGGTNPQRNFDPSSLTSNQKNDENLIKIQMERNQSNEACILSMGTSLPENQYTQLEMANHASKYYQLDSTLHSKLHKVYQSSNIRTRHSVMDFDQLNYSQLDTFTSRNEIYEIHSTKLAVASCKEAIRKWGGDVKQITHVVSVSTTGQKIPGIEFELVQLLNLKHDVQRVAINFMGCFGAMPGLKTANAFARENPNHRVLLVCTEICSTHIEKEATMENFVSSAIFADGSGAAIIGQPNPQFEFENPKYRIVKFSSYAVADSMDKMYWKVTDKGWRLGLSREIPDLIFDNLYSFLTQLLSYDANQLKRLDCDWSLHPGGKAILVAIENALGLSKQQTNCSWDVMSRCGNMSSATIMFVLEQMCDKVEQKSKYNCCMVFGPGLTIEGCVLEKYE</sequence>
<dbReference type="Pfam" id="PF00195">
    <property type="entry name" value="Chal_sti_synt_N"/>
    <property type="match status" value="1"/>
</dbReference>
<accession>A0AAW2YSZ9</accession>
<dbReference type="InterPro" id="IPR036736">
    <property type="entry name" value="ACP-like_sf"/>
</dbReference>
<evidence type="ECO:0000313" key="9">
    <source>
        <dbReference type="Proteomes" id="UP001431209"/>
    </source>
</evidence>
<dbReference type="InterPro" id="IPR009081">
    <property type="entry name" value="PP-bd_ACP"/>
</dbReference>
<comment type="caution">
    <text evidence="8">The sequence shown here is derived from an EMBL/GenBank/DDBJ whole genome shotgun (WGS) entry which is preliminary data.</text>
</comment>
<dbReference type="GO" id="GO:0016747">
    <property type="term" value="F:acyltransferase activity, transferring groups other than amino-acyl groups"/>
    <property type="evidence" value="ECO:0007669"/>
    <property type="project" value="InterPro"/>
</dbReference>
<keyword evidence="5" id="KW-0012">Acyltransferase</keyword>
<dbReference type="EMBL" id="JAOPGA020000651">
    <property type="protein sequence ID" value="KAL0480320.1"/>
    <property type="molecule type" value="Genomic_DNA"/>
</dbReference>
<dbReference type="Gene3D" id="3.40.47.10">
    <property type="match status" value="2"/>
</dbReference>
<dbReference type="SUPFAM" id="SSF53901">
    <property type="entry name" value="Thiolase-like"/>
    <property type="match status" value="2"/>
</dbReference>
<gene>
    <name evidence="8" type="ORF">AKO1_007086</name>
</gene>
<dbReference type="Proteomes" id="UP001431209">
    <property type="component" value="Unassembled WGS sequence"/>
</dbReference>
<comment type="similarity">
    <text evidence="1 5">Belongs to the thiolase-like superfamily. Chalcone/stilbene synthases family.</text>
</comment>
<proteinExistence type="inferred from homology"/>
<dbReference type="PANTHER" id="PTHR11877">
    <property type="entry name" value="HYDROXYMETHYLGLUTARYL-COA SYNTHASE"/>
    <property type="match status" value="1"/>
</dbReference>
<keyword evidence="9" id="KW-1185">Reference proteome</keyword>
<dbReference type="SUPFAM" id="SSF47336">
    <property type="entry name" value="ACP-like"/>
    <property type="match status" value="1"/>
</dbReference>
<evidence type="ECO:0000256" key="4">
    <source>
        <dbReference type="ARBA" id="ARBA00022679"/>
    </source>
</evidence>
<organism evidence="8 9">
    <name type="scientific">Acrasis kona</name>
    <dbReference type="NCBI Taxonomy" id="1008807"/>
    <lineage>
        <taxon>Eukaryota</taxon>
        <taxon>Discoba</taxon>
        <taxon>Heterolobosea</taxon>
        <taxon>Tetramitia</taxon>
        <taxon>Eutetramitia</taxon>
        <taxon>Acrasidae</taxon>
        <taxon>Acrasis</taxon>
    </lineage>
</organism>
<feature type="compositionally biased region" description="Polar residues" evidence="6">
    <location>
        <begin position="292"/>
        <end position="309"/>
    </location>
</feature>
<dbReference type="PANTHER" id="PTHR11877:SF46">
    <property type="entry name" value="TYPE III POLYKETIDE SYNTHASE A"/>
    <property type="match status" value="1"/>
</dbReference>
<dbReference type="InterPro" id="IPR016039">
    <property type="entry name" value="Thiolase-like"/>
</dbReference>
<protein>
    <recommendedName>
        <fullName evidence="7">Carrier domain-containing protein</fullName>
    </recommendedName>
</protein>
<evidence type="ECO:0000256" key="2">
    <source>
        <dbReference type="ARBA" id="ARBA00022450"/>
    </source>
</evidence>
<evidence type="ECO:0000313" key="8">
    <source>
        <dbReference type="EMBL" id="KAL0480320.1"/>
    </source>
</evidence>
<dbReference type="Gene3D" id="1.10.1200.10">
    <property type="entry name" value="ACP-like"/>
    <property type="match status" value="1"/>
</dbReference>
<dbReference type="CDD" id="cd00831">
    <property type="entry name" value="CHS_like"/>
    <property type="match status" value="1"/>
</dbReference>
<feature type="domain" description="Carrier" evidence="7">
    <location>
        <begin position="188"/>
        <end position="266"/>
    </location>
</feature>
<name>A0AAW2YSZ9_9EUKA</name>
<dbReference type="PROSITE" id="PS50075">
    <property type="entry name" value="CARRIER"/>
    <property type="match status" value="1"/>
</dbReference>
<dbReference type="SUPFAM" id="SSF53335">
    <property type="entry name" value="S-adenosyl-L-methionine-dependent methyltransferases"/>
    <property type="match status" value="1"/>
</dbReference>
<dbReference type="InterPro" id="IPR001099">
    <property type="entry name" value="Chalcone/stilbene_synt_N"/>
</dbReference>
<keyword evidence="3" id="KW-0597">Phosphoprotein</keyword>
<dbReference type="InterPro" id="IPR012328">
    <property type="entry name" value="Chalcone/stilbene_synt_C"/>
</dbReference>
<keyword evidence="4 5" id="KW-0808">Transferase</keyword>
<dbReference type="Pfam" id="PF00550">
    <property type="entry name" value="PP-binding"/>
    <property type="match status" value="1"/>
</dbReference>
<dbReference type="Pfam" id="PF02797">
    <property type="entry name" value="Chal_sti_synt_C"/>
    <property type="match status" value="1"/>
</dbReference>
<evidence type="ECO:0000256" key="1">
    <source>
        <dbReference type="ARBA" id="ARBA00005531"/>
    </source>
</evidence>
<evidence type="ECO:0000256" key="5">
    <source>
        <dbReference type="RuleBase" id="RU003633"/>
    </source>
</evidence>
<dbReference type="InterPro" id="IPR011141">
    <property type="entry name" value="Polyketide_synthase_type-III"/>
</dbReference>
<feature type="region of interest" description="Disordered" evidence="6">
    <location>
        <begin position="271"/>
        <end position="309"/>
    </location>
</feature>
<dbReference type="AlphaFoldDB" id="A0AAW2YSZ9"/>
<keyword evidence="2" id="KW-0596">Phosphopantetheine</keyword>
<reference evidence="8 9" key="1">
    <citation type="submission" date="2024-03" db="EMBL/GenBank/DDBJ databases">
        <title>The Acrasis kona genome and developmental transcriptomes reveal deep origins of eukaryotic multicellular pathways.</title>
        <authorList>
            <person name="Sheikh S."/>
            <person name="Fu C.-J."/>
            <person name="Brown M.W."/>
            <person name="Baldauf S.L."/>
        </authorList>
    </citation>
    <scope>NUCLEOTIDE SEQUENCE [LARGE SCALE GENOMIC DNA]</scope>
    <source>
        <strain evidence="8 9">ATCC MYA-3509</strain>
    </source>
</reference>
<evidence type="ECO:0000259" key="7">
    <source>
        <dbReference type="PROSITE" id="PS50075"/>
    </source>
</evidence>
<evidence type="ECO:0000256" key="3">
    <source>
        <dbReference type="ARBA" id="ARBA00022553"/>
    </source>
</evidence>
<dbReference type="Gene3D" id="3.40.50.150">
    <property type="entry name" value="Vaccinia Virus protein VP39"/>
    <property type="match status" value="1"/>
</dbReference>
<dbReference type="InterPro" id="IPR006162">
    <property type="entry name" value="Ppantetheine_attach_site"/>
</dbReference>
<dbReference type="InterPro" id="IPR029063">
    <property type="entry name" value="SAM-dependent_MTases_sf"/>
</dbReference>
<evidence type="ECO:0000256" key="6">
    <source>
        <dbReference type="SAM" id="MobiDB-lite"/>
    </source>
</evidence>
<dbReference type="PROSITE" id="PS00012">
    <property type="entry name" value="PHOSPHOPANTETHEINE"/>
    <property type="match status" value="1"/>
</dbReference>